<feature type="compositionally biased region" description="Low complexity" evidence="1">
    <location>
        <begin position="116"/>
        <end position="135"/>
    </location>
</feature>
<sequence>MSSNQPSQPSNGRPDTEQQPEQPTRENDQPGASNASAPAPSLPAHQGPPQGQRPASRPRPPQGPNQGAPQGPNQGPPQRHAPTQQRPPMQQNPSTSGGGPPWQRGPQQPSGDAVRPDQAPPTQQQPQTNLQQRTTSIPGQAPYAAAGGADDRTRDRSREEAKTKAAVIDGPTRNIARNDLPTDMPDLSSVRHPSPEPQAARPAAAVAVAPDAAGDPLRATVQIRKLDPWSMLKLSLVISVSLFFVWMVAVGLLYAVLDGMGVWDRLNNAFTDIVANSGDSGLVSAGQIFGYAAVIGLINVVLFTALTTIGSFIYNLSSDLVGGLEVTLADRD</sequence>
<feature type="compositionally biased region" description="Low complexity" evidence="1">
    <location>
        <begin position="64"/>
        <end position="78"/>
    </location>
</feature>
<keyword evidence="2" id="KW-0472">Membrane</keyword>
<evidence type="ECO:0000256" key="2">
    <source>
        <dbReference type="SAM" id="Phobius"/>
    </source>
</evidence>
<keyword evidence="2" id="KW-1133">Transmembrane helix</keyword>
<reference evidence="4" key="2">
    <citation type="submission" date="2020-09" db="EMBL/GenBank/DDBJ databases">
        <authorList>
            <person name="Sun Q."/>
            <person name="Sedlacek I."/>
        </authorList>
    </citation>
    <scope>NUCLEOTIDE SEQUENCE</scope>
    <source>
        <strain evidence="4">CCM 7905</strain>
    </source>
</reference>
<feature type="compositionally biased region" description="Polar residues" evidence="1">
    <location>
        <begin position="81"/>
        <end position="95"/>
    </location>
</feature>
<name>A0A917CNG3_9NOCA</name>
<dbReference type="EMBL" id="BMCU01000001">
    <property type="protein sequence ID" value="GGF91245.1"/>
    <property type="molecule type" value="Genomic_DNA"/>
</dbReference>
<feature type="transmembrane region" description="Helical" evidence="2">
    <location>
        <begin position="288"/>
        <end position="314"/>
    </location>
</feature>
<protein>
    <recommendedName>
        <fullName evidence="3">DUF3566 domain-containing protein</fullName>
    </recommendedName>
</protein>
<organism evidence="4 5">
    <name type="scientific">Rhodococcoides trifolii</name>
    <dbReference type="NCBI Taxonomy" id="908250"/>
    <lineage>
        <taxon>Bacteria</taxon>
        <taxon>Bacillati</taxon>
        <taxon>Actinomycetota</taxon>
        <taxon>Actinomycetes</taxon>
        <taxon>Mycobacteriales</taxon>
        <taxon>Nocardiaceae</taxon>
        <taxon>Rhodococcoides</taxon>
    </lineage>
</organism>
<evidence type="ECO:0000313" key="4">
    <source>
        <dbReference type="EMBL" id="GGF91245.1"/>
    </source>
</evidence>
<dbReference type="RefSeq" id="WP_229745710.1">
    <property type="nucleotide sequence ID" value="NZ_BMCU01000001.1"/>
</dbReference>
<feature type="region of interest" description="Disordered" evidence="1">
    <location>
        <begin position="1"/>
        <end position="199"/>
    </location>
</feature>
<reference evidence="4" key="1">
    <citation type="journal article" date="2014" name="Int. J. Syst. Evol. Microbiol.">
        <title>Complete genome sequence of Corynebacterium casei LMG S-19264T (=DSM 44701T), isolated from a smear-ripened cheese.</title>
        <authorList>
            <consortium name="US DOE Joint Genome Institute (JGI-PGF)"/>
            <person name="Walter F."/>
            <person name="Albersmeier A."/>
            <person name="Kalinowski J."/>
            <person name="Ruckert C."/>
        </authorList>
    </citation>
    <scope>NUCLEOTIDE SEQUENCE</scope>
    <source>
        <strain evidence="4">CCM 7905</strain>
    </source>
</reference>
<evidence type="ECO:0000256" key="1">
    <source>
        <dbReference type="SAM" id="MobiDB-lite"/>
    </source>
</evidence>
<evidence type="ECO:0000259" key="3">
    <source>
        <dbReference type="Pfam" id="PF12089"/>
    </source>
</evidence>
<dbReference type="InterPro" id="IPR021949">
    <property type="entry name" value="DUF3566_TM"/>
</dbReference>
<comment type="caution">
    <text evidence="4">The sequence shown here is derived from an EMBL/GenBank/DDBJ whole genome shotgun (WGS) entry which is preliminary data.</text>
</comment>
<feature type="transmembrane region" description="Helical" evidence="2">
    <location>
        <begin position="234"/>
        <end position="257"/>
    </location>
</feature>
<feature type="compositionally biased region" description="Polar residues" evidence="1">
    <location>
        <begin position="1"/>
        <end position="22"/>
    </location>
</feature>
<feature type="compositionally biased region" description="Low complexity" evidence="1">
    <location>
        <begin position="32"/>
        <end position="44"/>
    </location>
</feature>
<dbReference type="AlphaFoldDB" id="A0A917CNG3"/>
<feature type="compositionally biased region" description="Basic and acidic residues" evidence="1">
    <location>
        <begin position="149"/>
        <end position="163"/>
    </location>
</feature>
<dbReference type="Proteomes" id="UP000654257">
    <property type="component" value="Unassembled WGS sequence"/>
</dbReference>
<evidence type="ECO:0000313" key="5">
    <source>
        <dbReference type="Proteomes" id="UP000654257"/>
    </source>
</evidence>
<dbReference type="Pfam" id="PF12089">
    <property type="entry name" value="DUF3566"/>
    <property type="match status" value="1"/>
</dbReference>
<accession>A0A917CNG3</accession>
<feature type="domain" description="DUF3566" evidence="3">
    <location>
        <begin position="217"/>
        <end position="330"/>
    </location>
</feature>
<proteinExistence type="predicted"/>
<keyword evidence="5" id="KW-1185">Reference proteome</keyword>
<keyword evidence="2" id="KW-0812">Transmembrane</keyword>
<gene>
    <name evidence="4" type="ORF">GCM10007304_01470</name>
</gene>